<keyword evidence="10" id="KW-1185">Reference proteome</keyword>
<comment type="subcellular location">
    <subcellularLocation>
        <location evidence="1">Cell outer membrane</location>
    </subcellularLocation>
</comment>
<evidence type="ECO:0000256" key="7">
    <source>
        <dbReference type="ARBA" id="ARBA00023237"/>
    </source>
</evidence>
<comment type="caution">
    <text evidence="9">The sequence shown here is derived from an EMBL/GenBank/DDBJ whole genome shotgun (WGS) entry which is preliminary data.</text>
</comment>
<dbReference type="Proteomes" id="UP001501508">
    <property type="component" value="Unassembled WGS sequence"/>
</dbReference>
<evidence type="ECO:0000256" key="6">
    <source>
        <dbReference type="ARBA" id="ARBA00023136"/>
    </source>
</evidence>
<dbReference type="InterPro" id="IPR003423">
    <property type="entry name" value="OMP_efflux"/>
</dbReference>
<evidence type="ECO:0000256" key="8">
    <source>
        <dbReference type="SAM" id="Coils"/>
    </source>
</evidence>
<accession>A0ABP8M1I7</accession>
<dbReference type="SUPFAM" id="SSF56954">
    <property type="entry name" value="Outer membrane efflux proteins (OEP)"/>
    <property type="match status" value="1"/>
</dbReference>
<dbReference type="EMBL" id="BAABEY010000024">
    <property type="protein sequence ID" value="GAA4440565.1"/>
    <property type="molecule type" value="Genomic_DNA"/>
</dbReference>
<keyword evidence="4" id="KW-1134">Transmembrane beta strand</keyword>
<dbReference type="Pfam" id="PF02321">
    <property type="entry name" value="OEP"/>
    <property type="match status" value="2"/>
</dbReference>
<keyword evidence="6" id="KW-0472">Membrane</keyword>
<keyword evidence="5" id="KW-0812">Transmembrane</keyword>
<evidence type="ECO:0000313" key="9">
    <source>
        <dbReference type="EMBL" id="GAA4440565.1"/>
    </source>
</evidence>
<dbReference type="PANTHER" id="PTHR30026:SF20">
    <property type="entry name" value="OUTER MEMBRANE PROTEIN TOLC"/>
    <property type="match status" value="1"/>
</dbReference>
<dbReference type="RefSeq" id="WP_345029499.1">
    <property type="nucleotide sequence ID" value="NZ_BAABEY010000024.1"/>
</dbReference>
<evidence type="ECO:0000256" key="2">
    <source>
        <dbReference type="ARBA" id="ARBA00007613"/>
    </source>
</evidence>
<name>A0ABP8M1I7_9BACT</name>
<keyword evidence="8" id="KW-0175">Coiled coil</keyword>
<organism evidence="9 10">
    <name type="scientific">Ravibacter arvi</name>
    <dbReference type="NCBI Taxonomy" id="2051041"/>
    <lineage>
        <taxon>Bacteria</taxon>
        <taxon>Pseudomonadati</taxon>
        <taxon>Bacteroidota</taxon>
        <taxon>Cytophagia</taxon>
        <taxon>Cytophagales</taxon>
        <taxon>Spirosomataceae</taxon>
        <taxon>Ravibacter</taxon>
    </lineage>
</organism>
<dbReference type="Gene3D" id="1.20.1600.10">
    <property type="entry name" value="Outer membrane efflux proteins (OEP)"/>
    <property type="match status" value="1"/>
</dbReference>
<keyword evidence="7" id="KW-0998">Cell outer membrane</keyword>
<dbReference type="PANTHER" id="PTHR30026">
    <property type="entry name" value="OUTER MEMBRANE PROTEIN TOLC"/>
    <property type="match status" value="1"/>
</dbReference>
<gene>
    <name evidence="9" type="ORF">GCM10023091_24380</name>
</gene>
<dbReference type="InterPro" id="IPR051906">
    <property type="entry name" value="TolC-like"/>
</dbReference>
<evidence type="ECO:0000256" key="4">
    <source>
        <dbReference type="ARBA" id="ARBA00022452"/>
    </source>
</evidence>
<evidence type="ECO:0000256" key="3">
    <source>
        <dbReference type="ARBA" id="ARBA00022448"/>
    </source>
</evidence>
<evidence type="ECO:0000256" key="1">
    <source>
        <dbReference type="ARBA" id="ARBA00004442"/>
    </source>
</evidence>
<proteinExistence type="inferred from homology"/>
<keyword evidence="3" id="KW-0813">Transport</keyword>
<protein>
    <submittedName>
        <fullName evidence="9">TolC family protein</fullName>
    </submittedName>
</protein>
<reference evidence="10" key="1">
    <citation type="journal article" date="2019" name="Int. J. Syst. Evol. Microbiol.">
        <title>The Global Catalogue of Microorganisms (GCM) 10K type strain sequencing project: providing services to taxonomists for standard genome sequencing and annotation.</title>
        <authorList>
            <consortium name="The Broad Institute Genomics Platform"/>
            <consortium name="The Broad Institute Genome Sequencing Center for Infectious Disease"/>
            <person name="Wu L."/>
            <person name="Ma J."/>
        </authorList>
    </citation>
    <scope>NUCLEOTIDE SEQUENCE [LARGE SCALE GENOMIC DNA]</scope>
    <source>
        <strain evidence="10">JCM 31920</strain>
    </source>
</reference>
<sequence>MRFSNRTYALICLFFFQLLSLSGFGQKVTGPVTPTGPVDMEEAIGIALRNNPQLNQAGLQVEGSIVSLEQSKWMRWPSLNFNASQGFSFGRNIDPFTNQFVQQNISYNNYQLGAGVTLYNGGQQHHTIARNELSAKASQKDYEAARNDLMLNVALGYLQILNNQELVTVADRQMEATRQQVVRMEKLVDAGAEAQSKLLDLKAQLANEELNLLNAQNNLETSRLSLKQLMNIPGAFVLEVKSVPLKDPELLAYDATVNEVFEAALSHLPQFEAARFKIEAAERGISVARGKFLPTLTMSAGLSTAYSSNAPKQLFIANGTPATKAEVLSKTQFIDIDGSRQYITDIVTIPGGAYKQYNYFGILDFNRNSSVSLNLRVPIFNNFQAKYGVANAKLQKLSAEYDQQLATNTVRQNIEQAYVNMTNAAKRYSATVNQVDAFTEAFRAAESRFNAGALSSAEFNIAKANLDRGKANLVQTKYDYIFRVKVLDFYMAKPLNLDQ</sequence>
<evidence type="ECO:0000313" key="10">
    <source>
        <dbReference type="Proteomes" id="UP001501508"/>
    </source>
</evidence>
<evidence type="ECO:0000256" key="5">
    <source>
        <dbReference type="ARBA" id="ARBA00022692"/>
    </source>
</evidence>
<comment type="similarity">
    <text evidence="2">Belongs to the outer membrane factor (OMF) (TC 1.B.17) family.</text>
</comment>
<feature type="coiled-coil region" evidence="8">
    <location>
        <begin position="191"/>
        <end position="218"/>
    </location>
</feature>